<dbReference type="PANTHER" id="PTHR43133">
    <property type="entry name" value="RNA POLYMERASE ECF-TYPE SIGMA FACTO"/>
    <property type="match status" value="1"/>
</dbReference>
<dbReference type="NCBIfam" id="TIGR02937">
    <property type="entry name" value="sigma70-ECF"/>
    <property type="match status" value="1"/>
</dbReference>
<feature type="domain" description="RNA polymerase sigma factor 70 region 4 type 2" evidence="6">
    <location>
        <begin position="113"/>
        <end position="161"/>
    </location>
</feature>
<accession>A0ABS7E363</accession>
<dbReference type="InterPro" id="IPR013325">
    <property type="entry name" value="RNA_pol_sigma_r2"/>
</dbReference>
<dbReference type="PANTHER" id="PTHR43133:SF63">
    <property type="entry name" value="RNA POLYMERASE SIGMA FACTOR FECI-RELATED"/>
    <property type="match status" value="1"/>
</dbReference>
<dbReference type="InterPro" id="IPR007627">
    <property type="entry name" value="RNA_pol_sigma70_r2"/>
</dbReference>
<dbReference type="Pfam" id="PF04542">
    <property type="entry name" value="Sigma70_r2"/>
    <property type="match status" value="1"/>
</dbReference>
<sequence>MLKETLIYKTYLASREGIARVVSRIVPPHEIEDIVQETYVRLCQVENKESINSAKSFMYKMARNLALDHQKRANVRLVDSVDDWHEFEKALCDRHDEVYDKAITSLEFDNFCEAVRLLPLQCRKVFVLKKVYGYSQREIAEELELSESTVEKHISQGIKRCTVFMRQAQKGKTQVSATTSGKRGGAHE</sequence>
<evidence type="ECO:0000259" key="6">
    <source>
        <dbReference type="Pfam" id="PF08281"/>
    </source>
</evidence>
<evidence type="ECO:0000259" key="5">
    <source>
        <dbReference type="Pfam" id="PF04542"/>
    </source>
</evidence>
<dbReference type="Gene3D" id="1.10.1740.10">
    <property type="match status" value="1"/>
</dbReference>
<evidence type="ECO:0000313" key="8">
    <source>
        <dbReference type="Proteomes" id="UP001195963"/>
    </source>
</evidence>
<protein>
    <submittedName>
        <fullName evidence="7">RNA polymerase sigma factor</fullName>
    </submittedName>
</protein>
<comment type="caution">
    <text evidence="7">The sequence shown here is derived from an EMBL/GenBank/DDBJ whole genome shotgun (WGS) entry which is preliminary data.</text>
</comment>
<dbReference type="InterPro" id="IPR036388">
    <property type="entry name" value="WH-like_DNA-bd_sf"/>
</dbReference>
<evidence type="ECO:0000256" key="2">
    <source>
        <dbReference type="ARBA" id="ARBA00023015"/>
    </source>
</evidence>
<keyword evidence="3" id="KW-0731">Sigma factor</keyword>
<dbReference type="InterPro" id="IPR013324">
    <property type="entry name" value="RNA_pol_sigma_r3/r4-like"/>
</dbReference>
<dbReference type="Gene3D" id="1.10.10.10">
    <property type="entry name" value="Winged helix-like DNA-binding domain superfamily/Winged helix DNA-binding domain"/>
    <property type="match status" value="1"/>
</dbReference>
<keyword evidence="8" id="KW-1185">Reference proteome</keyword>
<dbReference type="SUPFAM" id="SSF88946">
    <property type="entry name" value="Sigma2 domain of RNA polymerase sigma factors"/>
    <property type="match status" value="1"/>
</dbReference>
<evidence type="ECO:0000256" key="4">
    <source>
        <dbReference type="ARBA" id="ARBA00023163"/>
    </source>
</evidence>
<name>A0ABS7E363_9GAMM</name>
<keyword evidence="2" id="KW-0805">Transcription regulation</keyword>
<evidence type="ECO:0000256" key="1">
    <source>
        <dbReference type="ARBA" id="ARBA00010641"/>
    </source>
</evidence>
<dbReference type="Pfam" id="PF08281">
    <property type="entry name" value="Sigma70_r4_2"/>
    <property type="match status" value="1"/>
</dbReference>
<dbReference type="RefSeq" id="WP_012326424.1">
    <property type="nucleotide sequence ID" value="NZ_JAHZST010000006.1"/>
</dbReference>
<dbReference type="EMBL" id="JAHZST010000006">
    <property type="protein sequence ID" value="MBW8184133.1"/>
    <property type="molecule type" value="Genomic_DNA"/>
</dbReference>
<keyword evidence="4" id="KW-0804">Transcription</keyword>
<organism evidence="7 8">
    <name type="scientific">Shewanella nanhaiensis</name>
    <dbReference type="NCBI Taxonomy" id="2864872"/>
    <lineage>
        <taxon>Bacteria</taxon>
        <taxon>Pseudomonadati</taxon>
        <taxon>Pseudomonadota</taxon>
        <taxon>Gammaproteobacteria</taxon>
        <taxon>Alteromonadales</taxon>
        <taxon>Shewanellaceae</taxon>
        <taxon>Shewanella</taxon>
    </lineage>
</organism>
<dbReference type="InterPro" id="IPR013249">
    <property type="entry name" value="RNA_pol_sigma70_r4_t2"/>
</dbReference>
<gene>
    <name evidence="7" type="ORF">K0625_10640</name>
</gene>
<dbReference type="SUPFAM" id="SSF88659">
    <property type="entry name" value="Sigma3 and sigma4 domains of RNA polymerase sigma factors"/>
    <property type="match status" value="1"/>
</dbReference>
<proteinExistence type="inferred from homology"/>
<dbReference type="InterPro" id="IPR039425">
    <property type="entry name" value="RNA_pol_sigma-70-like"/>
</dbReference>
<evidence type="ECO:0000256" key="3">
    <source>
        <dbReference type="ARBA" id="ARBA00023082"/>
    </source>
</evidence>
<dbReference type="InterPro" id="IPR014284">
    <property type="entry name" value="RNA_pol_sigma-70_dom"/>
</dbReference>
<comment type="similarity">
    <text evidence="1">Belongs to the sigma-70 factor family. ECF subfamily.</text>
</comment>
<feature type="domain" description="RNA polymerase sigma-70 region 2" evidence="5">
    <location>
        <begin position="18"/>
        <end position="73"/>
    </location>
</feature>
<reference evidence="7 8" key="1">
    <citation type="submission" date="2021-07" db="EMBL/GenBank/DDBJ databases">
        <title>Shewanella sp. nov, isolated from SCS.</title>
        <authorList>
            <person name="Cao W.R."/>
        </authorList>
    </citation>
    <scope>NUCLEOTIDE SEQUENCE [LARGE SCALE GENOMIC DNA]</scope>
    <source>
        <strain evidence="7 8">NR704-98</strain>
    </source>
</reference>
<evidence type="ECO:0000313" key="7">
    <source>
        <dbReference type="EMBL" id="MBW8184133.1"/>
    </source>
</evidence>
<dbReference type="Proteomes" id="UP001195963">
    <property type="component" value="Unassembled WGS sequence"/>
</dbReference>